<feature type="domain" description="Dienelactone hydrolase" evidence="1">
    <location>
        <begin position="16"/>
        <end position="220"/>
    </location>
</feature>
<reference evidence="2 3" key="1">
    <citation type="submission" date="2018-08" db="EMBL/GenBank/DDBJ databases">
        <title>Genomic Encyclopedia of Type Strains, Phase IV (KMG-IV): sequencing the most valuable type-strain genomes for metagenomic binning, comparative biology and taxonomic classification.</title>
        <authorList>
            <person name="Goeker M."/>
        </authorList>
    </citation>
    <scope>NUCLEOTIDE SEQUENCE [LARGE SCALE GENOMIC DNA]</scope>
    <source>
        <strain evidence="2 3">DSM 25527</strain>
    </source>
</reference>
<dbReference type="OrthoDB" id="9771666at2"/>
<evidence type="ECO:0000313" key="2">
    <source>
        <dbReference type="EMBL" id="RIA43720.1"/>
    </source>
</evidence>
<dbReference type="Proteomes" id="UP000266568">
    <property type="component" value="Unassembled WGS sequence"/>
</dbReference>
<dbReference type="Pfam" id="PF01738">
    <property type="entry name" value="DLH"/>
    <property type="match status" value="1"/>
</dbReference>
<dbReference type="PANTHER" id="PTHR46623">
    <property type="entry name" value="CARBOXYMETHYLENEBUTENOLIDASE-RELATED"/>
    <property type="match status" value="1"/>
</dbReference>
<name>A0A397P2D3_9SPHN</name>
<dbReference type="Gene3D" id="3.40.50.1820">
    <property type="entry name" value="alpha/beta hydrolase"/>
    <property type="match status" value="1"/>
</dbReference>
<accession>A0A397P2D3</accession>
<dbReference type="PANTHER" id="PTHR46623:SF6">
    <property type="entry name" value="ALPHA_BETA-HYDROLASES SUPERFAMILY PROTEIN"/>
    <property type="match status" value="1"/>
</dbReference>
<organism evidence="2 3">
    <name type="scientific">Hephaestia caeni</name>
    <dbReference type="NCBI Taxonomy" id="645617"/>
    <lineage>
        <taxon>Bacteria</taxon>
        <taxon>Pseudomonadati</taxon>
        <taxon>Pseudomonadota</taxon>
        <taxon>Alphaproteobacteria</taxon>
        <taxon>Sphingomonadales</taxon>
        <taxon>Sphingomonadaceae</taxon>
        <taxon>Hephaestia</taxon>
    </lineage>
</organism>
<evidence type="ECO:0000259" key="1">
    <source>
        <dbReference type="Pfam" id="PF01738"/>
    </source>
</evidence>
<dbReference type="GO" id="GO:0016787">
    <property type="term" value="F:hydrolase activity"/>
    <property type="evidence" value="ECO:0007669"/>
    <property type="project" value="InterPro"/>
</dbReference>
<protein>
    <submittedName>
        <fullName evidence="2">Carboxymethylenebutenolidase</fullName>
    </submittedName>
</protein>
<gene>
    <name evidence="2" type="ORF">DFR49_1948</name>
</gene>
<comment type="caution">
    <text evidence="2">The sequence shown here is derived from an EMBL/GenBank/DDBJ whole genome shotgun (WGS) entry which is preliminary data.</text>
</comment>
<dbReference type="InterPro" id="IPR029058">
    <property type="entry name" value="AB_hydrolase_fold"/>
</dbReference>
<dbReference type="EMBL" id="QXDC01000003">
    <property type="protein sequence ID" value="RIA43720.1"/>
    <property type="molecule type" value="Genomic_DNA"/>
</dbReference>
<dbReference type="SUPFAM" id="SSF53474">
    <property type="entry name" value="alpha/beta-Hydrolases"/>
    <property type="match status" value="1"/>
</dbReference>
<sequence length="223" mass="24090">MGRMIRMTMADGAEIGVYHAMPKSERRGGLVVAQEIFGITDHIRDVADGFARDGYEVLAPALFDREAPGLEAAYEGEDRAAAIALARAHPLDQSVRDVGTCVAMLADKGPVFVVGYCYGGSIAWLAATRIDRIAAASGYYGRLVPQHLDETPRVPVILHFGRHDASIPMAKVQKVIDADPPLTTVHLYDAGHGFSSDRCKDYHAPSADLARTRTLDLFRANGG</sequence>
<proteinExistence type="predicted"/>
<dbReference type="AlphaFoldDB" id="A0A397P2D3"/>
<evidence type="ECO:0000313" key="3">
    <source>
        <dbReference type="Proteomes" id="UP000266568"/>
    </source>
</evidence>
<dbReference type="InterPro" id="IPR051049">
    <property type="entry name" value="Dienelactone_hydrolase-like"/>
</dbReference>
<keyword evidence="3" id="KW-1185">Reference proteome</keyword>
<dbReference type="InterPro" id="IPR002925">
    <property type="entry name" value="Dienelactn_hydro"/>
</dbReference>